<dbReference type="WBParaSite" id="PS1159_v2.g22981.t1">
    <property type="protein sequence ID" value="PS1159_v2.g22981.t1"/>
    <property type="gene ID" value="PS1159_v2.g22981"/>
</dbReference>
<sequence>MARQKQTSRMETGGGILRRQYEEKRRVEAAKAAAAKRAEGRKAAAAAKKAKAISAGIVTEKDENAPKPAQSAYNFWYRENRETIVKEKRLKNLSKAANAAWKKLKKEDKSKWEEMAKEDKERYQREMNEYNGNDGESSDSAGDDQ</sequence>
<organism evidence="1 2">
    <name type="scientific">Panagrolaimus sp. PS1159</name>
    <dbReference type="NCBI Taxonomy" id="55785"/>
    <lineage>
        <taxon>Eukaryota</taxon>
        <taxon>Metazoa</taxon>
        <taxon>Ecdysozoa</taxon>
        <taxon>Nematoda</taxon>
        <taxon>Chromadorea</taxon>
        <taxon>Rhabditida</taxon>
        <taxon>Tylenchina</taxon>
        <taxon>Panagrolaimomorpha</taxon>
        <taxon>Panagrolaimoidea</taxon>
        <taxon>Panagrolaimidae</taxon>
        <taxon>Panagrolaimus</taxon>
    </lineage>
</organism>
<evidence type="ECO:0000313" key="1">
    <source>
        <dbReference type="Proteomes" id="UP000887580"/>
    </source>
</evidence>
<accession>A0AC35G1N7</accession>
<evidence type="ECO:0000313" key="2">
    <source>
        <dbReference type="WBParaSite" id="PS1159_v2.g22981.t1"/>
    </source>
</evidence>
<proteinExistence type="predicted"/>
<reference evidence="2" key="1">
    <citation type="submission" date="2022-11" db="UniProtKB">
        <authorList>
            <consortium name="WormBaseParasite"/>
        </authorList>
    </citation>
    <scope>IDENTIFICATION</scope>
</reference>
<protein>
    <submittedName>
        <fullName evidence="2">HMG box domain-containing protein</fullName>
    </submittedName>
</protein>
<name>A0AC35G1N7_9BILA</name>
<dbReference type="Proteomes" id="UP000887580">
    <property type="component" value="Unplaced"/>
</dbReference>